<feature type="region of interest" description="Disordered" evidence="1">
    <location>
        <begin position="21"/>
        <end position="84"/>
    </location>
</feature>
<dbReference type="EMBL" id="FNQO01000001">
    <property type="protein sequence ID" value="SDZ84431.1"/>
    <property type="molecule type" value="Genomic_DNA"/>
</dbReference>
<accession>A0A1H3WC82</accession>
<protein>
    <recommendedName>
        <fullName evidence="4">DUF3604 domain-containing protein</fullName>
    </recommendedName>
</protein>
<dbReference type="Proteomes" id="UP000198658">
    <property type="component" value="Unassembled WGS sequence"/>
</dbReference>
<gene>
    <name evidence="2" type="ORF">SAMN05216562_0713</name>
</gene>
<dbReference type="Gene3D" id="3.20.20.140">
    <property type="entry name" value="Metal-dependent hydrolases"/>
    <property type="match status" value="1"/>
</dbReference>
<evidence type="ECO:0000256" key="1">
    <source>
        <dbReference type="SAM" id="MobiDB-lite"/>
    </source>
</evidence>
<sequence length="669" mass="74898">MRQFYPILLLVSSLAACGGDRHDQEGTVEDRGSADEQIVGEEFSTATPDSKDISTKDNSYSASESDTQPATGSATDTASATSADYPNNVYFGDSHVHTGWSADAGMDGAIVTPEDAYRFALGQEVKSNSGLKAKLNRPYDWFMITDHSDGMGVINEIIAGNPEMLEDATIKKWSEALNSGDPKRAAEAKSELITMQSEERLPKQVTDPKWMKSAWEKTVDAAEKFYEPGEFTTFIAFEWTVNADGGNNLHRNVIFRDGADRTRSLLPLTTFQTQDPMKLWEWMQAYEQKTGGRVLAIPHNGNLSNGRMFEEQQFDGSAMTSEWAEMRAKYEPLFEVTQIKGQSESHPSLSPEDEFANWDLWDRGNLIMVPKPKGAVKTEYWREALKSGMRLQDELGTNPFQYGANAATDTHTGLSTADEDNFFGKFKTLEPSNKERWNFPLIEGKSGDFMGWEQAASGIMGVWAKENTREAIWDAMMRKETFATTGPRMKLRFFGGFDFDERDAEGDIAASGYEKGVPMGSRLNGAESGQRMTFLVAAMKDPIGANLDRVQIVKGWVDGNGETHEKVYNVKWSGDRKKDGQGHIQKVGNTVDLKTAKYTNDIGAPQLIGYFEDEEFNPAHKAVYYVRVLEIPTPRWTLYDKVRFGVDIDKKVPMTHQERAFSSPIWYTP</sequence>
<dbReference type="STRING" id="658218.SAMN05216562_0713"/>
<proteinExistence type="predicted"/>
<evidence type="ECO:0000313" key="2">
    <source>
        <dbReference type="EMBL" id="SDZ84431.1"/>
    </source>
</evidence>
<dbReference type="InterPro" id="IPR016195">
    <property type="entry name" value="Pol/histidinol_Pase-like"/>
</dbReference>
<feature type="compositionally biased region" description="Polar residues" evidence="1">
    <location>
        <begin position="56"/>
        <end position="69"/>
    </location>
</feature>
<dbReference type="SUPFAM" id="SSF89550">
    <property type="entry name" value="PHP domain-like"/>
    <property type="match status" value="1"/>
</dbReference>
<dbReference type="AlphaFoldDB" id="A0A1H3WC82"/>
<name>A0A1H3WC82_9GAMM</name>
<evidence type="ECO:0008006" key="4">
    <source>
        <dbReference type="Google" id="ProtNLM"/>
    </source>
</evidence>
<dbReference type="RefSeq" id="WP_244506114.1">
    <property type="nucleotide sequence ID" value="NZ_FNQO01000001.1"/>
</dbReference>
<dbReference type="Pfam" id="PF12228">
    <property type="entry name" value="DUF3604"/>
    <property type="match status" value="1"/>
</dbReference>
<evidence type="ECO:0000313" key="3">
    <source>
        <dbReference type="Proteomes" id="UP000198658"/>
    </source>
</evidence>
<feature type="compositionally biased region" description="Basic and acidic residues" evidence="1">
    <location>
        <begin position="21"/>
        <end position="34"/>
    </location>
</feature>
<feature type="compositionally biased region" description="Low complexity" evidence="1">
    <location>
        <begin position="70"/>
        <end position="84"/>
    </location>
</feature>
<dbReference type="PROSITE" id="PS51257">
    <property type="entry name" value="PROKAR_LIPOPROTEIN"/>
    <property type="match status" value="1"/>
</dbReference>
<reference evidence="3" key="1">
    <citation type="submission" date="2016-10" db="EMBL/GenBank/DDBJ databases">
        <authorList>
            <person name="Varghese N."/>
            <person name="Submissions S."/>
        </authorList>
    </citation>
    <scope>NUCLEOTIDE SEQUENCE [LARGE SCALE GENOMIC DNA]</scope>
    <source>
        <strain evidence="3">CGMCC 1.10657</strain>
    </source>
</reference>
<keyword evidence="3" id="KW-1185">Reference proteome</keyword>
<organism evidence="2 3">
    <name type="scientific">Microbulbifer marinus</name>
    <dbReference type="NCBI Taxonomy" id="658218"/>
    <lineage>
        <taxon>Bacteria</taxon>
        <taxon>Pseudomonadati</taxon>
        <taxon>Pseudomonadota</taxon>
        <taxon>Gammaproteobacteria</taxon>
        <taxon>Cellvibrionales</taxon>
        <taxon>Microbulbiferaceae</taxon>
        <taxon>Microbulbifer</taxon>
    </lineage>
</organism>
<dbReference type="InterPro" id="IPR022028">
    <property type="entry name" value="DUF3604"/>
</dbReference>